<dbReference type="PROSITE" id="PS50878">
    <property type="entry name" value="RT_POL"/>
    <property type="match status" value="1"/>
</dbReference>
<sequence>MLTEIRNCNIPKMKRYDHLFEKICDIENLRKAHKNAKKGKGWYKEVQEIDKDPDKYLEQIQEMLINHTYRTSEYEVFYKDDGKKKRKIYKLPYFPDRICQWAILQVIEPCIINNLTTDTYSAIPDRGIHKALHKMQDAMWNHPEECKYCLKVDARHYYQSINHNLLKEKYSRMFNDSELVWLLTEIIDSIQTADIEDLTAIYLLEEDVDPETGIPIGNYLSQYSGNFYFSSFDHWIKEQKHIKYYFRYMDDIVIFARTKEELVELRKEIDVYFRAELKLNIKGNWQVFPTFIRGVDFLGYRTFYKYTLLRKTTCIDMTKKLTALRVKVESGNMMNYSEWCSLNSYKGWLISCDSFRLYQKYIEPLLPYADDYYKCNIKPNTKKGRKVT</sequence>
<dbReference type="Pfam" id="PF00078">
    <property type="entry name" value="RVT_1"/>
    <property type="match status" value="1"/>
</dbReference>
<keyword evidence="3" id="KW-1185">Reference proteome</keyword>
<accession>A0A564WS48</accession>
<name>A0A564WS48_9FIRM</name>
<evidence type="ECO:0000313" key="2">
    <source>
        <dbReference type="EMBL" id="VUX65202.1"/>
    </source>
</evidence>
<protein>
    <submittedName>
        <fullName evidence="2">Reverse transcriptase (RNA-dependent DNA polymerase)</fullName>
    </submittedName>
</protein>
<evidence type="ECO:0000259" key="1">
    <source>
        <dbReference type="PROSITE" id="PS50878"/>
    </source>
</evidence>
<dbReference type="PANTHER" id="PTHR34047:SF8">
    <property type="entry name" value="PROTEIN YKFC"/>
    <property type="match status" value="1"/>
</dbReference>
<dbReference type="CDD" id="cd01646">
    <property type="entry name" value="RT_Bac_retron_I"/>
    <property type="match status" value="1"/>
</dbReference>
<dbReference type="AlphaFoldDB" id="A0A564WS48"/>
<keyword evidence="2" id="KW-0695">RNA-directed DNA polymerase</keyword>
<dbReference type="InterPro" id="IPR000477">
    <property type="entry name" value="RT_dom"/>
</dbReference>
<keyword evidence="2" id="KW-0808">Transferase</keyword>
<dbReference type="PANTHER" id="PTHR34047">
    <property type="entry name" value="NUCLEAR INTRON MATURASE 1, MITOCHONDRIAL-RELATED"/>
    <property type="match status" value="1"/>
</dbReference>
<dbReference type="InterPro" id="IPR043502">
    <property type="entry name" value="DNA/RNA_pol_sf"/>
</dbReference>
<dbReference type="EMBL" id="CABHOF010000037">
    <property type="protein sequence ID" value="VUX65202.1"/>
    <property type="molecule type" value="Genomic_DNA"/>
</dbReference>
<keyword evidence="2" id="KW-0548">Nucleotidyltransferase</keyword>
<gene>
    <name evidence="2" type="ORF">BWLFYP14_01888</name>
</gene>
<dbReference type="InterPro" id="IPR051083">
    <property type="entry name" value="GrpII_Intron_Splice-Mob/Def"/>
</dbReference>
<reference evidence="2 3" key="1">
    <citation type="submission" date="2019-07" db="EMBL/GenBank/DDBJ databases">
        <authorList>
            <person name="Chang H.-W."/>
            <person name="Raman A."/>
            <person name="Venkatesh S."/>
            <person name="Gehrig J."/>
        </authorList>
    </citation>
    <scope>NUCLEOTIDE SEQUENCE [LARGE SCALE GENOMIC DNA]</scope>
    <source>
        <strain evidence="2">Blautia_wexlerae_LFYP_14</strain>
    </source>
</reference>
<proteinExistence type="predicted"/>
<organism evidence="2 3">
    <name type="scientific">Blautia wexlerae</name>
    <dbReference type="NCBI Taxonomy" id="418240"/>
    <lineage>
        <taxon>Bacteria</taxon>
        <taxon>Bacillati</taxon>
        <taxon>Bacillota</taxon>
        <taxon>Clostridia</taxon>
        <taxon>Lachnospirales</taxon>
        <taxon>Lachnospiraceae</taxon>
        <taxon>Blautia</taxon>
    </lineage>
</organism>
<feature type="domain" description="Reverse transcriptase" evidence="1">
    <location>
        <begin position="1"/>
        <end position="302"/>
    </location>
</feature>
<dbReference type="Proteomes" id="UP000366766">
    <property type="component" value="Unassembled WGS sequence"/>
</dbReference>
<evidence type="ECO:0000313" key="3">
    <source>
        <dbReference type="Proteomes" id="UP000366766"/>
    </source>
</evidence>
<dbReference type="SUPFAM" id="SSF56672">
    <property type="entry name" value="DNA/RNA polymerases"/>
    <property type="match status" value="1"/>
</dbReference>
<dbReference type="GO" id="GO:0003964">
    <property type="term" value="F:RNA-directed DNA polymerase activity"/>
    <property type="evidence" value="ECO:0007669"/>
    <property type="project" value="UniProtKB-KW"/>
</dbReference>